<comment type="caution">
    <text evidence="2">The sequence shown here is derived from an EMBL/GenBank/DDBJ whole genome shotgun (WGS) entry which is preliminary data.</text>
</comment>
<accession>A0A9Q3YYE8</accession>
<dbReference type="RefSeq" id="WP_230667753.1">
    <property type="nucleotide sequence ID" value="NZ_JAJNAY010000001.1"/>
</dbReference>
<organism evidence="2 3">
    <name type="scientific">Chryseobacterium turcicum</name>
    <dbReference type="NCBI Taxonomy" id="2898076"/>
    <lineage>
        <taxon>Bacteria</taxon>
        <taxon>Pseudomonadati</taxon>
        <taxon>Bacteroidota</taxon>
        <taxon>Flavobacteriia</taxon>
        <taxon>Flavobacteriales</taxon>
        <taxon>Weeksellaceae</taxon>
        <taxon>Chryseobacterium group</taxon>
        <taxon>Chryseobacterium</taxon>
    </lineage>
</organism>
<dbReference type="AlphaFoldDB" id="A0A9Q3YYE8"/>
<dbReference type="PROSITE" id="PS51257">
    <property type="entry name" value="PROKAR_LIPOPROTEIN"/>
    <property type="match status" value="1"/>
</dbReference>
<sequence>MKNFKILVLVFIIFACRYHAQPFNLKSVGEAKEFGLKIYYGTHGKGAFVQYKGQKGIIPLKIKSVAIDDSQREYNQPNFTSYIWDEVVNGKINGTYYLTEGLRDVFDIRYIRKKDGRVFQLALDENKSKKYDGVNQFLLYDALISYNTFADNYLTIKYSDTNQFKTELPDVDNPNYSRQAIIDDYNFDGFDDISFSIPDAGIGVYRMFTVFLYNAKTKKFEELVEPDFSKSKCECLCNLKIDKNKKMITSECRGGARWWKDFYQYKNGKLVWVRSQEMHE</sequence>
<reference evidence="2" key="1">
    <citation type="submission" date="2021-11" db="EMBL/GenBank/DDBJ databases">
        <title>Description of novel Chryseobacterium species.</title>
        <authorList>
            <person name="Saticioglu I.B."/>
            <person name="Ay H."/>
            <person name="Altun S."/>
            <person name="Duman M."/>
        </authorList>
    </citation>
    <scope>NUCLEOTIDE SEQUENCE</scope>
    <source>
        <strain evidence="2">C-17</strain>
    </source>
</reference>
<protein>
    <recommendedName>
        <fullName evidence="4">DKNYY domain-containing protein</fullName>
    </recommendedName>
</protein>
<name>A0A9Q3YYE8_9FLAO</name>
<evidence type="ECO:0000256" key="1">
    <source>
        <dbReference type="SAM" id="SignalP"/>
    </source>
</evidence>
<dbReference type="EMBL" id="JAJNAY010000001">
    <property type="protein sequence ID" value="MCD1116370.1"/>
    <property type="molecule type" value="Genomic_DNA"/>
</dbReference>
<evidence type="ECO:0008006" key="4">
    <source>
        <dbReference type="Google" id="ProtNLM"/>
    </source>
</evidence>
<dbReference type="NCBIfam" id="NF047539">
    <property type="entry name" value="XAC2610_fam"/>
    <property type="match status" value="1"/>
</dbReference>
<proteinExistence type="predicted"/>
<dbReference type="InterPro" id="IPR058087">
    <property type="entry name" value="XAC2610_dom"/>
</dbReference>
<feature type="signal peptide" evidence="1">
    <location>
        <begin position="1"/>
        <end position="20"/>
    </location>
</feature>
<evidence type="ECO:0000313" key="2">
    <source>
        <dbReference type="EMBL" id="MCD1116370.1"/>
    </source>
</evidence>
<gene>
    <name evidence="2" type="ORF">LO744_05810</name>
</gene>
<keyword evidence="1" id="KW-0732">Signal</keyword>
<feature type="chain" id="PRO_5040350141" description="DKNYY domain-containing protein" evidence="1">
    <location>
        <begin position="21"/>
        <end position="280"/>
    </location>
</feature>
<dbReference type="Proteomes" id="UP001108025">
    <property type="component" value="Unassembled WGS sequence"/>
</dbReference>
<evidence type="ECO:0000313" key="3">
    <source>
        <dbReference type="Proteomes" id="UP001108025"/>
    </source>
</evidence>
<keyword evidence="3" id="KW-1185">Reference proteome</keyword>